<dbReference type="AlphaFoldDB" id="C4KBG5"/>
<evidence type="ECO:0000313" key="6">
    <source>
        <dbReference type="Proteomes" id="UP000321192"/>
    </source>
</evidence>
<dbReference type="HOGENOM" id="CLU_1155470_0_0_4"/>
<evidence type="ECO:0000313" key="3">
    <source>
        <dbReference type="EMBL" id="ACR01741.1"/>
    </source>
</evidence>
<feature type="domain" description="Ice-binding protein C-terminal" evidence="2">
    <location>
        <begin position="241"/>
        <end position="262"/>
    </location>
</feature>
<dbReference type="KEGG" id="tmz:Tmz1t_3144"/>
<accession>C4KBG5</accession>
<name>C4KBG5_THASP</name>
<dbReference type="NCBIfam" id="TIGR02595">
    <property type="entry name" value="PEP_CTERM"/>
    <property type="match status" value="1"/>
</dbReference>
<dbReference type="EMBL" id="SSFD01000389">
    <property type="protein sequence ID" value="TXH78465.1"/>
    <property type="molecule type" value="Genomic_DNA"/>
</dbReference>
<evidence type="ECO:0000259" key="2">
    <source>
        <dbReference type="Pfam" id="PF07589"/>
    </source>
</evidence>
<dbReference type="Proteomes" id="UP000002186">
    <property type="component" value="Chromosome"/>
</dbReference>
<dbReference type="STRING" id="85643.Tmz1t_3144"/>
<dbReference type="EMBL" id="CP001281">
    <property type="protein sequence ID" value="ACR01741.1"/>
    <property type="molecule type" value="Genomic_DNA"/>
</dbReference>
<proteinExistence type="predicted"/>
<dbReference type="Proteomes" id="UP000321192">
    <property type="component" value="Unassembled WGS sequence"/>
</dbReference>
<gene>
    <name evidence="3" type="ordered locus">Tmz1t_3144</name>
    <name evidence="4" type="ORF">E6Q80_22665</name>
</gene>
<feature type="signal peptide" evidence="1">
    <location>
        <begin position="1"/>
        <end position="25"/>
    </location>
</feature>
<dbReference type="RefSeq" id="WP_004298157.1">
    <property type="nucleotide sequence ID" value="NZ_SSFD01000389.1"/>
</dbReference>
<dbReference type="eggNOG" id="ENOG5030HCS">
    <property type="taxonomic scope" value="Bacteria"/>
</dbReference>
<reference evidence="3 5" key="2">
    <citation type="journal article" date="2012" name="Stand. Genomic Sci.">
        <title>Complete genome sequence of Thauera aminoaromatica strain MZ1T.</title>
        <authorList>
            <person name="Jiang K."/>
            <person name="Sanseverino J."/>
            <person name="Chauhan A."/>
            <person name="Lucas S."/>
            <person name="Copeland A."/>
            <person name="Lapidus A."/>
            <person name="Del Rio T.G."/>
            <person name="Dalin E."/>
            <person name="Tice H."/>
            <person name="Bruce D."/>
            <person name="Goodwin L."/>
            <person name="Pitluck S."/>
            <person name="Sims D."/>
            <person name="Brettin T."/>
            <person name="Detter J.C."/>
            <person name="Han C."/>
            <person name="Chang Y.J."/>
            <person name="Larimer F."/>
            <person name="Land M."/>
            <person name="Hauser L."/>
            <person name="Kyrpides N.C."/>
            <person name="Mikhailova N."/>
            <person name="Moser S."/>
            <person name="Jegier P."/>
            <person name="Close D."/>
            <person name="Debruyn J.M."/>
            <person name="Wang Y."/>
            <person name="Layton A.C."/>
            <person name="Allen M.S."/>
            <person name="Sayler G.S."/>
        </authorList>
    </citation>
    <scope>NUCLEOTIDE SEQUENCE [LARGE SCALE GENOMIC DNA]</scope>
    <source>
        <strain evidence="3 5">MZ1T</strain>
    </source>
</reference>
<reference evidence="5" key="1">
    <citation type="submission" date="2009-05" db="EMBL/GenBank/DDBJ databases">
        <title>Complete sequence of chromosome of Thauera sp. MZ1T.</title>
        <authorList>
            <consortium name="US DOE Joint Genome Institute"/>
            <person name="Lucas S."/>
            <person name="Copeland A."/>
            <person name="Lapidus A."/>
            <person name="Glavina del Rio T."/>
            <person name="Dalin E."/>
            <person name="Tice H."/>
            <person name="Bruce D."/>
            <person name="Goodwin L."/>
            <person name="Pitluck S."/>
            <person name="Sims D."/>
            <person name="Brettin T."/>
            <person name="Detter J.C."/>
            <person name="Han C."/>
            <person name="Larimer F."/>
            <person name="Land M."/>
            <person name="Hauser L."/>
            <person name="Kyrpides N."/>
            <person name="Mikhailova N."/>
            <person name="Sayler G.S."/>
        </authorList>
    </citation>
    <scope>NUCLEOTIDE SEQUENCE [LARGE SCALE GENOMIC DNA]</scope>
    <source>
        <strain evidence="5">MZ1T</strain>
    </source>
</reference>
<sequence length="273" mass="27534">MRQACASILATAALVTALGSGTAEAAVLDVTVRGSDAIFLAGRTDITIPLASAPWSSPTGMQRHGGATPEEIQETFPPYLGVAAGDVIRLADPSIGGISYFNGVGAPFYGPEGNNADCAGSSCSDLSSFGGISGYFGPEGALVGVFLDNSIPSAGAPARLDFSTTGLGRNFTTLSPGLGQIFYIGNGVTTSSIFQEFIAPSGATRLFLGIPDGFGFDGVPGAYDDNDGAYRVRIGVNEVPTVPEPGVLALLGLGLVGLAAARLRTPQGSKVPG</sequence>
<accession>A0A5C7S687</accession>
<dbReference type="OrthoDB" id="7069018at2"/>
<reference evidence="4 6" key="3">
    <citation type="submission" date="2018-09" db="EMBL/GenBank/DDBJ databases">
        <title>Metagenome Assembled Genomes from an Advanced Water Purification Facility.</title>
        <authorList>
            <person name="Stamps B.W."/>
            <person name="Spear J.R."/>
        </authorList>
    </citation>
    <scope>NUCLEOTIDE SEQUENCE [LARGE SCALE GENOMIC DNA]</scope>
    <source>
        <strain evidence="4">Bin_27_1</strain>
    </source>
</reference>
<protein>
    <submittedName>
        <fullName evidence="4">PEP-CTERM sorting domain-containing protein</fullName>
    </submittedName>
</protein>
<evidence type="ECO:0000313" key="5">
    <source>
        <dbReference type="Proteomes" id="UP000002186"/>
    </source>
</evidence>
<dbReference type="Pfam" id="PF07589">
    <property type="entry name" value="PEP-CTERM"/>
    <property type="match status" value="1"/>
</dbReference>
<keyword evidence="1" id="KW-0732">Signal</keyword>
<dbReference type="InterPro" id="IPR013424">
    <property type="entry name" value="Ice-binding_C"/>
</dbReference>
<feature type="chain" id="PRO_5042451228" evidence="1">
    <location>
        <begin position="26"/>
        <end position="273"/>
    </location>
</feature>
<keyword evidence="5" id="KW-1185">Reference proteome</keyword>
<evidence type="ECO:0000256" key="1">
    <source>
        <dbReference type="SAM" id="SignalP"/>
    </source>
</evidence>
<organism evidence="3 5">
    <name type="scientific">Thauera aminoaromatica</name>
    <dbReference type="NCBI Taxonomy" id="164330"/>
    <lineage>
        <taxon>Bacteria</taxon>
        <taxon>Pseudomonadati</taxon>
        <taxon>Pseudomonadota</taxon>
        <taxon>Betaproteobacteria</taxon>
        <taxon>Rhodocyclales</taxon>
        <taxon>Zoogloeaceae</taxon>
        <taxon>Thauera</taxon>
    </lineage>
</organism>
<evidence type="ECO:0000313" key="4">
    <source>
        <dbReference type="EMBL" id="TXH78465.1"/>
    </source>
</evidence>